<dbReference type="InterPro" id="IPR002177">
    <property type="entry name" value="DPS_DNA-bd"/>
</dbReference>
<dbReference type="PANTHER" id="PTHR42932">
    <property type="entry name" value="GENERAL STRESS PROTEIN 20U"/>
    <property type="match status" value="1"/>
</dbReference>
<dbReference type="PROSITE" id="PS00818">
    <property type="entry name" value="DPS_1"/>
    <property type="match status" value="1"/>
</dbReference>
<gene>
    <name evidence="4" type="ORF">JCM15548_11736</name>
</gene>
<dbReference type="SUPFAM" id="SSF47240">
    <property type="entry name" value="Ferritin-like"/>
    <property type="match status" value="1"/>
</dbReference>
<evidence type="ECO:0000259" key="3">
    <source>
        <dbReference type="Pfam" id="PF00210"/>
    </source>
</evidence>
<dbReference type="Gene3D" id="1.20.1260.10">
    <property type="match status" value="1"/>
</dbReference>
<dbReference type="InterPro" id="IPR008331">
    <property type="entry name" value="Ferritin_DPS_dom"/>
</dbReference>
<dbReference type="Proteomes" id="UP000032900">
    <property type="component" value="Unassembled WGS sequence"/>
</dbReference>
<dbReference type="STRING" id="1236989.JCM15548_11736"/>
<dbReference type="RefSeq" id="WP_062123907.1">
    <property type="nucleotide sequence ID" value="NZ_BAZW01000010.1"/>
</dbReference>
<organism evidence="4 5">
    <name type="scientific">Geofilum rubicundum JCM 15548</name>
    <dbReference type="NCBI Taxonomy" id="1236989"/>
    <lineage>
        <taxon>Bacteria</taxon>
        <taxon>Pseudomonadati</taxon>
        <taxon>Bacteroidota</taxon>
        <taxon>Bacteroidia</taxon>
        <taxon>Marinilabiliales</taxon>
        <taxon>Marinilabiliaceae</taxon>
        <taxon>Geofilum</taxon>
    </lineage>
</organism>
<accession>A0A0E9LW58</accession>
<evidence type="ECO:0000256" key="1">
    <source>
        <dbReference type="ARBA" id="ARBA00009497"/>
    </source>
</evidence>
<keyword evidence="4" id="KW-0238">DNA-binding</keyword>
<comment type="similarity">
    <text evidence="1 2">Belongs to the Dps family.</text>
</comment>
<dbReference type="GO" id="GO:0008199">
    <property type="term" value="F:ferric iron binding"/>
    <property type="evidence" value="ECO:0007669"/>
    <property type="project" value="InterPro"/>
</dbReference>
<dbReference type="AlphaFoldDB" id="A0A0E9LW58"/>
<evidence type="ECO:0000313" key="4">
    <source>
        <dbReference type="EMBL" id="GAO29538.1"/>
    </source>
</evidence>
<proteinExistence type="inferred from homology"/>
<dbReference type="CDD" id="cd01043">
    <property type="entry name" value="DPS"/>
    <property type="match status" value="1"/>
</dbReference>
<dbReference type="EMBL" id="BAZW01000010">
    <property type="protein sequence ID" value="GAO29538.1"/>
    <property type="molecule type" value="Genomic_DNA"/>
</dbReference>
<dbReference type="GO" id="GO:0016722">
    <property type="term" value="F:oxidoreductase activity, acting on metal ions"/>
    <property type="evidence" value="ECO:0007669"/>
    <property type="project" value="InterPro"/>
</dbReference>
<dbReference type="InterPro" id="IPR023188">
    <property type="entry name" value="DPS_DNA-bd_CS"/>
</dbReference>
<feature type="domain" description="Ferritin/DPS" evidence="3">
    <location>
        <begin position="20"/>
        <end position="156"/>
    </location>
</feature>
<protein>
    <submittedName>
        <fullName evidence="4">Non-specific DNA-binding protein Dps</fullName>
    </submittedName>
</protein>
<evidence type="ECO:0000313" key="5">
    <source>
        <dbReference type="Proteomes" id="UP000032900"/>
    </source>
</evidence>
<dbReference type="OrthoDB" id="9797023at2"/>
<dbReference type="PRINTS" id="PR01346">
    <property type="entry name" value="HELNAPAPROT"/>
</dbReference>
<reference evidence="4 5" key="1">
    <citation type="journal article" date="2015" name="Microbes Environ.">
        <title>Distribution and evolution of nitrogen fixation genes in the phylum bacteroidetes.</title>
        <authorList>
            <person name="Inoue J."/>
            <person name="Oshima K."/>
            <person name="Suda W."/>
            <person name="Sakamoto M."/>
            <person name="Iino T."/>
            <person name="Noda S."/>
            <person name="Hongoh Y."/>
            <person name="Hattori M."/>
            <person name="Ohkuma M."/>
        </authorList>
    </citation>
    <scope>NUCLEOTIDE SEQUENCE [LARGE SCALE GENOMIC DNA]</scope>
    <source>
        <strain evidence="4">JCM 15548</strain>
    </source>
</reference>
<dbReference type="GO" id="GO:0003677">
    <property type="term" value="F:DNA binding"/>
    <property type="evidence" value="ECO:0007669"/>
    <property type="project" value="UniProtKB-KW"/>
</dbReference>
<dbReference type="Pfam" id="PF00210">
    <property type="entry name" value="Ferritin"/>
    <property type="match status" value="1"/>
</dbReference>
<comment type="caution">
    <text evidence="4">The sequence shown here is derived from an EMBL/GenBank/DDBJ whole genome shotgun (WGS) entry which is preliminary data.</text>
</comment>
<name>A0A0E9LW58_9BACT</name>
<dbReference type="InterPro" id="IPR009078">
    <property type="entry name" value="Ferritin-like_SF"/>
</dbReference>
<dbReference type="InterPro" id="IPR012347">
    <property type="entry name" value="Ferritin-like"/>
</dbReference>
<evidence type="ECO:0000256" key="2">
    <source>
        <dbReference type="RuleBase" id="RU003875"/>
    </source>
</evidence>
<sequence length="158" mass="17973">MKKITDILGLKEKESAAVAEKLNELLANYQVFYQNLRGFHWNIKGDRFFVLHAKYEELYNDAVMKIDEIAERILTVGGKPLHTFEDYLKVSSIQPAKDKSDAESTMSVTLDNVAALIKLEREVLPLAEAADDEGTLALISDYISQKEKLVWMLTSFMK</sequence>
<dbReference type="PANTHER" id="PTHR42932:SF1">
    <property type="entry name" value="GENERAL STRESS PROTEIN 20U"/>
    <property type="match status" value="1"/>
</dbReference>
<keyword evidence="5" id="KW-1185">Reference proteome</keyword>
<dbReference type="PIRSF" id="PIRSF005900">
    <property type="entry name" value="Dps"/>
    <property type="match status" value="1"/>
</dbReference>